<comment type="caution">
    <text evidence="1">The sequence shown here is derived from an EMBL/GenBank/DDBJ whole genome shotgun (WGS) entry which is preliminary data.</text>
</comment>
<evidence type="ECO:0000313" key="2">
    <source>
        <dbReference type="Proteomes" id="UP000179227"/>
    </source>
</evidence>
<dbReference type="InterPro" id="IPR036291">
    <property type="entry name" value="NAD(P)-bd_dom_sf"/>
</dbReference>
<protein>
    <recommendedName>
        <fullName evidence="3">DUF4012 domain-containing protein</fullName>
    </recommendedName>
</protein>
<dbReference type="Proteomes" id="UP000179227">
    <property type="component" value="Unassembled WGS sequence"/>
</dbReference>
<organism evidence="1 2">
    <name type="scientific">Candidatus Curtissbacteria bacterium RIFCSPLOWO2_01_FULL_42_26</name>
    <dbReference type="NCBI Taxonomy" id="1797729"/>
    <lineage>
        <taxon>Bacteria</taxon>
        <taxon>Candidatus Curtissiibacteriota</taxon>
    </lineage>
</organism>
<dbReference type="InterPro" id="IPR025101">
    <property type="entry name" value="DUF4012"/>
</dbReference>
<evidence type="ECO:0000313" key="1">
    <source>
        <dbReference type="EMBL" id="OGE10507.1"/>
    </source>
</evidence>
<dbReference type="AlphaFoldDB" id="A0A1F5I293"/>
<gene>
    <name evidence="1" type="ORF">A3A60_03115</name>
</gene>
<evidence type="ECO:0008006" key="3">
    <source>
        <dbReference type="Google" id="ProtNLM"/>
    </source>
</evidence>
<sequence>MAPPARSQNLCVLLTGLDSYLSLHLAGTFIEKDFQVYAVAKKAPEPLASERNFTLLDLDLVQPLPAYLPTFSHIFYFLEKEQTAASHYVSRNLPASLKNVINYSEAQIAIVASIRIAGEVIEWLAQKENVRIFLLGDIYGPDFDYKASGGNALTDLITQALTKGKIIMENEGREPIYPVYISDAIFALTKFALDSRGKKVRIIVSEPATTALEASYEIQDKIGAKTAVELFFSGSGHELKNIAQIHIRVADLGYEPKVKLEEGLEKIASSLKYQHQILQRSEHKQAVHFATTDSKKVGPKTGPKKHIGAKSFPKLRVFAKSKKLLILATLILLFFLGKTILDVSIGISSLKEAGQALTKFDFVTASQKSQISAKHLLSASRTIRLIPLTQVTSTLEGAVALSNSINYFSRGAESIAKNLQIITNPELKNSADFTDAASSLQKSYFLASNAKVRVNNRHTFLTRRFGDVSESAGMITTNSSQLLQFVHLIPDITGTDKPKTYLVLVQDNWHLRPGGGFIKAYGLLRFKNSRLENFSFDDIYSLRDSEKNKLSYKIGGNLKEKIEPSAEYSARLGIKQLLLRDSNTSADFSLNSARIRDLFTEQTGENLDGVIAINLTFLQNLLALTGPIQIKDTQISAENFNDIYLTSPANANLLPDLADKLFNQLTRASSSGGNLPYIELLQKTGALAAQKHFLASLDGTIISPFIKLKHLNNTLPPAGFDPANNRTETRDYLALAEANLGANEVNKFIERKIEYQLDVGVKANLLSTLKITYTNNSESPDWPQGSYINSLKVYVPQGTFITDYREDGTSKIGDIKVETEDSLTSFSTFVEIPPKSTKTLVFTYNIGKTLELEKAPAYHLYVQKQPGTLNDPLTFTLNLPAKFQIESVSGNSEDKGKQNFKTEKDLSLDREFNVNLTKH</sequence>
<accession>A0A1F5I293</accession>
<dbReference type="EMBL" id="MFBS01000010">
    <property type="protein sequence ID" value="OGE10507.1"/>
    <property type="molecule type" value="Genomic_DNA"/>
</dbReference>
<dbReference type="SUPFAM" id="SSF51735">
    <property type="entry name" value="NAD(P)-binding Rossmann-fold domains"/>
    <property type="match status" value="1"/>
</dbReference>
<name>A0A1F5I293_9BACT</name>
<proteinExistence type="predicted"/>
<dbReference type="STRING" id="1797729.A3A60_03115"/>
<dbReference type="Pfam" id="PF13196">
    <property type="entry name" value="DUF4012"/>
    <property type="match status" value="1"/>
</dbReference>
<dbReference type="Gene3D" id="3.40.50.720">
    <property type="entry name" value="NAD(P)-binding Rossmann-like Domain"/>
    <property type="match status" value="1"/>
</dbReference>
<reference evidence="1 2" key="1">
    <citation type="journal article" date="2016" name="Nat. Commun.">
        <title>Thousands of microbial genomes shed light on interconnected biogeochemical processes in an aquifer system.</title>
        <authorList>
            <person name="Anantharaman K."/>
            <person name="Brown C.T."/>
            <person name="Hug L.A."/>
            <person name="Sharon I."/>
            <person name="Castelle C.J."/>
            <person name="Probst A.J."/>
            <person name="Thomas B.C."/>
            <person name="Singh A."/>
            <person name="Wilkins M.J."/>
            <person name="Karaoz U."/>
            <person name="Brodie E.L."/>
            <person name="Williams K.H."/>
            <person name="Hubbard S.S."/>
            <person name="Banfield J.F."/>
        </authorList>
    </citation>
    <scope>NUCLEOTIDE SEQUENCE [LARGE SCALE GENOMIC DNA]</scope>
</reference>